<sequence length="171" mass="18985">MNVPVIHTERVTLREPRLEDLGEMAAYFRDPRSAWNGGPLERHDAGRAIFTNAGQWRLRGHGIWHVTLAGSDTFIGFAGIFHPVDWPEPELGYGITAEHEGKGLAFEAVETARKAAATHLGLTEMPSFIAPENERSQRLAIRLGAVREDDIMLRGKLARVYRHPALQEGAA</sequence>
<dbReference type="InterPro" id="IPR051531">
    <property type="entry name" value="N-acetyltransferase"/>
</dbReference>
<dbReference type="InterPro" id="IPR000182">
    <property type="entry name" value="GNAT_dom"/>
</dbReference>
<evidence type="ECO:0000313" key="2">
    <source>
        <dbReference type="EMBL" id="SFQ50547.1"/>
    </source>
</evidence>
<dbReference type="RefSeq" id="WP_093012222.1">
    <property type="nucleotide sequence ID" value="NZ_FOXV01000007.1"/>
</dbReference>
<gene>
    <name evidence="2" type="ORF">SAMN05421853_107168</name>
</gene>
<keyword evidence="3" id="KW-1185">Reference proteome</keyword>
<dbReference type="GO" id="GO:0016747">
    <property type="term" value="F:acyltransferase activity, transferring groups other than amino-acyl groups"/>
    <property type="evidence" value="ECO:0007669"/>
    <property type="project" value="InterPro"/>
</dbReference>
<dbReference type="Gene3D" id="3.40.630.30">
    <property type="match status" value="1"/>
</dbReference>
<dbReference type="STRING" id="93684.SAMN05421853_107168"/>
<dbReference type="EMBL" id="FOXV01000007">
    <property type="protein sequence ID" value="SFQ50547.1"/>
    <property type="molecule type" value="Genomic_DNA"/>
</dbReference>
<dbReference type="Proteomes" id="UP000243106">
    <property type="component" value="Unassembled WGS sequence"/>
</dbReference>
<reference evidence="3" key="1">
    <citation type="submission" date="2016-10" db="EMBL/GenBank/DDBJ databases">
        <authorList>
            <person name="Varghese N."/>
            <person name="Submissions S."/>
        </authorList>
    </citation>
    <scope>NUCLEOTIDE SEQUENCE [LARGE SCALE GENOMIC DNA]</scope>
    <source>
        <strain evidence="3">JCM 10271</strain>
    </source>
</reference>
<dbReference type="SUPFAM" id="SSF55729">
    <property type="entry name" value="Acyl-CoA N-acyltransferases (Nat)"/>
    <property type="match status" value="1"/>
</dbReference>
<dbReference type="AlphaFoldDB" id="A0A1I5Z358"/>
<protein>
    <submittedName>
        <fullName evidence="2">Protein N-acetyltransferase, RimJ/RimL family</fullName>
    </submittedName>
</protein>
<proteinExistence type="predicted"/>
<evidence type="ECO:0000259" key="1">
    <source>
        <dbReference type="PROSITE" id="PS51186"/>
    </source>
</evidence>
<accession>A0A1I5Z358</accession>
<keyword evidence="2" id="KW-0808">Transferase</keyword>
<dbReference type="Pfam" id="PF13302">
    <property type="entry name" value="Acetyltransf_3"/>
    <property type="match status" value="1"/>
</dbReference>
<name>A0A1I5Z358_9RHOB</name>
<dbReference type="InterPro" id="IPR016181">
    <property type="entry name" value="Acyl_CoA_acyltransferase"/>
</dbReference>
<dbReference type="PROSITE" id="PS51186">
    <property type="entry name" value="GNAT"/>
    <property type="match status" value="1"/>
</dbReference>
<dbReference type="PANTHER" id="PTHR43792">
    <property type="entry name" value="GNAT FAMILY, PUTATIVE (AFU_ORTHOLOGUE AFUA_3G00765)-RELATED-RELATED"/>
    <property type="match status" value="1"/>
</dbReference>
<feature type="domain" description="N-acetyltransferase" evidence="1">
    <location>
        <begin position="11"/>
        <end position="166"/>
    </location>
</feature>
<organism evidence="2 3">
    <name type="scientific">Roseivivax halotolerans</name>
    <dbReference type="NCBI Taxonomy" id="93684"/>
    <lineage>
        <taxon>Bacteria</taxon>
        <taxon>Pseudomonadati</taxon>
        <taxon>Pseudomonadota</taxon>
        <taxon>Alphaproteobacteria</taxon>
        <taxon>Rhodobacterales</taxon>
        <taxon>Roseobacteraceae</taxon>
        <taxon>Roseivivax</taxon>
    </lineage>
</organism>
<dbReference type="PANTHER" id="PTHR43792:SF1">
    <property type="entry name" value="N-ACETYLTRANSFERASE DOMAIN-CONTAINING PROTEIN"/>
    <property type="match status" value="1"/>
</dbReference>
<evidence type="ECO:0000313" key="3">
    <source>
        <dbReference type="Proteomes" id="UP000243106"/>
    </source>
</evidence>